<comment type="caution">
    <text evidence="1">The sequence shown here is derived from an EMBL/GenBank/DDBJ whole genome shotgun (WGS) entry which is preliminary data.</text>
</comment>
<reference evidence="1 2" key="1">
    <citation type="submission" date="2020-09" db="EMBL/GenBank/DDBJ databases">
        <title>De no assembly of potato wild relative species, Solanum commersonii.</title>
        <authorList>
            <person name="Cho K."/>
        </authorList>
    </citation>
    <scope>NUCLEOTIDE SEQUENCE [LARGE SCALE GENOMIC DNA]</scope>
    <source>
        <strain evidence="1">LZ3.2</strain>
        <tissue evidence="1">Leaf</tissue>
    </source>
</reference>
<keyword evidence="2" id="KW-1185">Reference proteome</keyword>
<protein>
    <submittedName>
        <fullName evidence="1">Uncharacterized protein</fullName>
    </submittedName>
</protein>
<dbReference type="EMBL" id="JACXVP010000011">
    <property type="protein sequence ID" value="KAG5577332.1"/>
    <property type="molecule type" value="Genomic_DNA"/>
</dbReference>
<evidence type="ECO:0000313" key="1">
    <source>
        <dbReference type="EMBL" id="KAG5577332.1"/>
    </source>
</evidence>
<dbReference type="OrthoDB" id="49016at2759"/>
<proteinExistence type="predicted"/>
<organism evidence="1 2">
    <name type="scientific">Solanum commersonii</name>
    <name type="common">Commerson's wild potato</name>
    <name type="synonym">Commerson's nightshade</name>
    <dbReference type="NCBI Taxonomy" id="4109"/>
    <lineage>
        <taxon>Eukaryota</taxon>
        <taxon>Viridiplantae</taxon>
        <taxon>Streptophyta</taxon>
        <taxon>Embryophyta</taxon>
        <taxon>Tracheophyta</taxon>
        <taxon>Spermatophyta</taxon>
        <taxon>Magnoliopsida</taxon>
        <taxon>eudicotyledons</taxon>
        <taxon>Gunneridae</taxon>
        <taxon>Pentapetalae</taxon>
        <taxon>asterids</taxon>
        <taxon>lamiids</taxon>
        <taxon>Solanales</taxon>
        <taxon>Solanaceae</taxon>
        <taxon>Solanoideae</taxon>
        <taxon>Solaneae</taxon>
        <taxon>Solanum</taxon>
    </lineage>
</organism>
<gene>
    <name evidence="1" type="ORF">H5410_057466</name>
</gene>
<name>A0A9J5WQ98_SOLCO</name>
<dbReference type="AlphaFoldDB" id="A0A9J5WQ98"/>
<evidence type="ECO:0000313" key="2">
    <source>
        <dbReference type="Proteomes" id="UP000824120"/>
    </source>
</evidence>
<accession>A0A9J5WQ98</accession>
<sequence length="233" mass="28021">MQITFDAKEDSLQWLRANNGKFTIKSAYRHFDRPAEMLLPWPWKMIWKINVPHKVLSNCRGISRSMPRHTSDFLACWNREGNTSGHKERWKIVPACIRGQFGRKGTEMLQNKEHPFPNHSKALRMKWLWKYANDKHPLWRKVIKAKYEEENRWMTTEVFSPYGVNLWRSIRPLWDDFKIKTKVKVRNGEKTSFREMTARRRDTEEYLPDIHNLMLNQEQLQECGHHDGWEIAS</sequence>
<dbReference type="Proteomes" id="UP000824120">
    <property type="component" value="Chromosome 11"/>
</dbReference>